<protein>
    <submittedName>
        <fullName evidence="9">Exopolysaccharide biosynthesis polyprenyl glycosylphosphotransferase</fullName>
    </submittedName>
</protein>
<feature type="transmembrane region" description="Helical" evidence="7">
    <location>
        <begin position="90"/>
        <end position="113"/>
    </location>
</feature>
<accession>A0A1I1EES2</accession>
<feature type="transmembrane region" description="Helical" evidence="7">
    <location>
        <begin position="24"/>
        <end position="45"/>
    </location>
</feature>
<evidence type="ECO:0000256" key="1">
    <source>
        <dbReference type="ARBA" id="ARBA00004141"/>
    </source>
</evidence>
<evidence type="ECO:0000256" key="2">
    <source>
        <dbReference type="ARBA" id="ARBA00006464"/>
    </source>
</evidence>
<comment type="subcellular location">
    <subcellularLocation>
        <location evidence="1">Membrane</location>
        <topology evidence="1">Multi-pass membrane protein</topology>
    </subcellularLocation>
</comment>
<dbReference type="STRING" id="1122252.SAMN05660443_0458"/>
<sequence>MVSDSGVGVRIELERRHSRWYERLLLGLPFQLFVGLLFVGFLPAWNRWGWVFWQDATQVQINTTLAVSLAYVAVTFTLRRVMHFSSGQTAAYILPTVSFAYLLAIAVLFFTRVDYARQVVFASFLLTCFWCFAGYFLGRRYRLPKFALVPFGEGNSLKPRRNLDVRLLEYPDFQGVRYDGVVADLHAEDLPPQWEKFLARCALSHVPVYHVRQIYESHTGRVKIEHLSENVFGSLLPPLFYVGFKRVVDTLAALLLLPIFLPFFALLAVLIRLDSPGSPIFVQERVGYRARRFKMYKFRSMYLNCQGTGYAKGICDPRITRIGRWMRKYRIDELPQILNVLKGEMSFIGPRPESVHLSESYEHEVPFFSYRHVVRPGISGWAQVNQGYAAEVDEMNKKLQYDFYYIKNFSLWLDILIVFKTIRTIVTGFGAR</sequence>
<evidence type="ECO:0000313" key="10">
    <source>
        <dbReference type="Proteomes" id="UP000199058"/>
    </source>
</evidence>
<feature type="transmembrane region" description="Helical" evidence="7">
    <location>
        <begin position="251"/>
        <end position="271"/>
    </location>
</feature>
<dbReference type="InterPro" id="IPR017475">
    <property type="entry name" value="EPS_sugar_tfrase"/>
</dbReference>
<dbReference type="OrthoDB" id="9808602at2"/>
<dbReference type="GO" id="GO:0016020">
    <property type="term" value="C:membrane"/>
    <property type="evidence" value="ECO:0007669"/>
    <property type="project" value="UniProtKB-SubCell"/>
</dbReference>
<gene>
    <name evidence="9" type="ORF">SAMN05660443_0458</name>
</gene>
<evidence type="ECO:0000256" key="5">
    <source>
        <dbReference type="ARBA" id="ARBA00022989"/>
    </source>
</evidence>
<name>A0A1I1EES2_9GAMM</name>
<keyword evidence="4 7" id="KW-0812">Transmembrane</keyword>
<dbReference type="GO" id="GO:0016780">
    <property type="term" value="F:phosphotransferase activity, for other substituted phosphate groups"/>
    <property type="evidence" value="ECO:0007669"/>
    <property type="project" value="TreeGrafter"/>
</dbReference>
<dbReference type="NCBIfam" id="TIGR03025">
    <property type="entry name" value="EPS_sugtrans"/>
    <property type="match status" value="1"/>
</dbReference>
<dbReference type="EMBL" id="FOLH01000001">
    <property type="protein sequence ID" value="SFB83828.1"/>
    <property type="molecule type" value="Genomic_DNA"/>
</dbReference>
<dbReference type="PANTHER" id="PTHR30576">
    <property type="entry name" value="COLANIC BIOSYNTHESIS UDP-GLUCOSE LIPID CARRIER TRANSFERASE"/>
    <property type="match status" value="1"/>
</dbReference>
<keyword evidence="3 9" id="KW-0808">Transferase</keyword>
<dbReference type="Proteomes" id="UP000199058">
    <property type="component" value="Unassembled WGS sequence"/>
</dbReference>
<reference evidence="9 10" key="1">
    <citation type="submission" date="2016-10" db="EMBL/GenBank/DDBJ databases">
        <authorList>
            <person name="de Groot N.N."/>
        </authorList>
    </citation>
    <scope>NUCLEOTIDE SEQUENCE [LARGE SCALE GENOMIC DNA]</scope>
    <source>
        <strain evidence="9 10">DSM 18438</strain>
    </source>
</reference>
<evidence type="ECO:0000256" key="6">
    <source>
        <dbReference type="ARBA" id="ARBA00023136"/>
    </source>
</evidence>
<dbReference type="AlphaFoldDB" id="A0A1I1EES2"/>
<feature type="transmembrane region" description="Helical" evidence="7">
    <location>
        <begin position="119"/>
        <end position="138"/>
    </location>
</feature>
<dbReference type="Pfam" id="PF02397">
    <property type="entry name" value="Bac_transf"/>
    <property type="match status" value="1"/>
</dbReference>
<feature type="domain" description="Bacterial sugar transferase" evidence="8">
    <location>
        <begin position="245"/>
        <end position="426"/>
    </location>
</feature>
<feature type="transmembrane region" description="Helical" evidence="7">
    <location>
        <begin position="57"/>
        <end position="78"/>
    </location>
</feature>
<keyword evidence="6 7" id="KW-0472">Membrane</keyword>
<evidence type="ECO:0000313" key="9">
    <source>
        <dbReference type="EMBL" id="SFB83828.1"/>
    </source>
</evidence>
<keyword evidence="5 7" id="KW-1133">Transmembrane helix</keyword>
<evidence type="ECO:0000256" key="4">
    <source>
        <dbReference type="ARBA" id="ARBA00022692"/>
    </source>
</evidence>
<comment type="similarity">
    <text evidence="2">Belongs to the bacterial sugar transferase family.</text>
</comment>
<evidence type="ECO:0000259" key="8">
    <source>
        <dbReference type="Pfam" id="PF02397"/>
    </source>
</evidence>
<dbReference type="RefSeq" id="WP_091958519.1">
    <property type="nucleotide sequence ID" value="NZ_FOLH01000001.1"/>
</dbReference>
<evidence type="ECO:0000256" key="7">
    <source>
        <dbReference type="SAM" id="Phobius"/>
    </source>
</evidence>
<evidence type="ECO:0000256" key="3">
    <source>
        <dbReference type="ARBA" id="ARBA00022679"/>
    </source>
</evidence>
<keyword evidence="10" id="KW-1185">Reference proteome</keyword>
<dbReference type="PANTHER" id="PTHR30576:SF0">
    <property type="entry name" value="UNDECAPRENYL-PHOSPHATE N-ACETYLGALACTOSAMINYL 1-PHOSPHATE TRANSFERASE-RELATED"/>
    <property type="match status" value="1"/>
</dbReference>
<proteinExistence type="inferred from homology"/>
<organism evidence="9 10">
    <name type="scientific">Marinospirillum celere</name>
    <dbReference type="NCBI Taxonomy" id="1122252"/>
    <lineage>
        <taxon>Bacteria</taxon>
        <taxon>Pseudomonadati</taxon>
        <taxon>Pseudomonadota</taxon>
        <taxon>Gammaproteobacteria</taxon>
        <taxon>Oceanospirillales</taxon>
        <taxon>Oceanospirillaceae</taxon>
        <taxon>Marinospirillum</taxon>
    </lineage>
</organism>
<dbReference type="InterPro" id="IPR003362">
    <property type="entry name" value="Bact_transf"/>
</dbReference>